<dbReference type="EMBL" id="MUNK01000079">
    <property type="protein sequence ID" value="OTA33230.1"/>
    <property type="molecule type" value="Genomic_DNA"/>
</dbReference>
<dbReference type="VEuPathDB" id="FungiDB:BTJ68_07082"/>
<dbReference type="Proteomes" id="UP000194280">
    <property type="component" value="Unassembled WGS sequence"/>
</dbReference>
<feature type="compositionally biased region" description="Basic and acidic residues" evidence="1">
    <location>
        <begin position="159"/>
        <end position="171"/>
    </location>
</feature>
<evidence type="ECO:0000313" key="4">
    <source>
        <dbReference type="EMBL" id="OTA33230.1"/>
    </source>
</evidence>
<feature type="signal peptide" evidence="2">
    <location>
        <begin position="1"/>
        <end position="23"/>
    </location>
</feature>
<protein>
    <recommendedName>
        <fullName evidence="3">BTB domain-containing protein</fullName>
    </recommendedName>
</protein>
<dbReference type="Gene3D" id="3.30.710.10">
    <property type="entry name" value="Potassium Channel Kv1.1, Chain A"/>
    <property type="match status" value="1"/>
</dbReference>
<dbReference type="PROSITE" id="PS50097">
    <property type="entry name" value="BTB"/>
    <property type="match status" value="1"/>
</dbReference>
<dbReference type="PANTHER" id="PTHR47843:SF5">
    <property type="entry name" value="BTB_POZ DOMAIN PROTEIN"/>
    <property type="match status" value="1"/>
</dbReference>
<proteinExistence type="predicted"/>
<evidence type="ECO:0000256" key="2">
    <source>
        <dbReference type="SAM" id="SignalP"/>
    </source>
</evidence>
<organism evidence="4 5">
    <name type="scientific">Hortaea werneckii EXF-2000</name>
    <dbReference type="NCBI Taxonomy" id="1157616"/>
    <lineage>
        <taxon>Eukaryota</taxon>
        <taxon>Fungi</taxon>
        <taxon>Dikarya</taxon>
        <taxon>Ascomycota</taxon>
        <taxon>Pezizomycotina</taxon>
        <taxon>Dothideomycetes</taxon>
        <taxon>Dothideomycetidae</taxon>
        <taxon>Mycosphaerellales</taxon>
        <taxon>Teratosphaeriaceae</taxon>
        <taxon>Hortaea</taxon>
    </lineage>
</organism>
<dbReference type="Pfam" id="PF00651">
    <property type="entry name" value="BTB"/>
    <property type="match status" value="1"/>
</dbReference>
<dbReference type="InterPro" id="IPR000210">
    <property type="entry name" value="BTB/POZ_dom"/>
</dbReference>
<comment type="caution">
    <text evidence="4">The sequence shown here is derived from an EMBL/GenBank/DDBJ whole genome shotgun (WGS) entry which is preliminary data.</text>
</comment>
<dbReference type="PANTHER" id="PTHR47843">
    <property type="entry name" value="BTB DOMAIN-CONTAINING PROTEIN-RELATED"/>
    <property type="match status" value="1"/>
</dbReference>
<evidence type="ECO:0000259" key="3">
    <source>
        <dbReference type="PROSITE" id="PS50097"/>
    </source>
</evidence>
<keyword evidence="5" id="KW-1185">Reference proteome</keyword>
<accession>A0A1Z5TB56</accession>
<feature type="region of interest" description="Disordered" evidence="1">
    <location>
        <begin position="143"/>
        <end position="171"/>
    </location>
</feature>
<dbReference type="AlphaFoldDB" id="A0A1Z5TB56"/>
<evidence type="ECO:0000313" key="5">
    <source>
        <dbReference type="Proteomes" id="UP000194280"/>
    </source>
</evidence>
<keyword evidence="2" id="KW-0732">Signal</keyword>
<dbReference type="SUPFAM" id="SSF54695">
    <property type="entry name" value="POZ domain"/>
    <property type="match status" value="1"/>
</dbReference>
<feature type="domain" description="BTB" evidence="3">
    <location>
        <begin position="62"/>
        <end position="129"/>
    </location>
</feature>
<dbReference type="InterPro" id="IPR011333">
    <property type="entry name" value="SKP1/BTB/POZ_sf"/>
</dbReference>
<name>A0A1Z5TB56_HORWE</name>
<dbReference type="SMART" id="SM00225">
    <property type="entry name" value="BTB"/>
    <property type="match status" value="1"/>
</dbReference>
<dbReference type="OrthoDB" id="6359816at2759"/>
<reference evidence="4 5" key="1">
    <citation type="submission" date="2017-01" db="EMBL/GenBank/DDBJ databases">
        <title>The recent genome duplication of the halophilic yeast Hortaea werneckii: insights from long-read sequencing.</title>
        <authorList>
            <person name="Sinha S."/>
            <person name="Flibotte S."/>
            <person name="Neira M."/>
            <person name="Lenassi M."/>
            <person name="Gostincar C."/>
            <person name="Stajich J.E."/>
            <person name="Nislow C.E."/>
        </authorList>
    </citation>
    <scope>NUCLEOTIDE SEQUENCE [LARGE SCALE GENOMIC DNA]</scope>
    <source>
        <strain evidence="4 5">EXF-2000</strain>
    </source>
</reference>
<gene>
    <name evidence="4" type="ORF">BTJ68_07082</name>
</gene>
<dbReference type="CDD" id="cd18186">
    <property type="entry name" value="BTB_POZ_ZBTB_KLHL-like"/>
    <property type="match status" value="1"/>
</dbReference>
<feature type="chain" id="PRO_5012825910" description="BTB domain-containing protein" evidence="2">
    <location>
        <begin position="24"/>
        <end position="344"/>
    </location>
</feature>
<dbReference type="InParanoid" id="A0A1Z5TB56"/>
<sequence length="344" mass="37949">MPPPPPLFRRRLLLLQLLFATHSLPSWPAFPRSLPNKMADDSDQITAFKQGLSKLLKNGSLTDLTFVYGALTHKVHKVILCAHSDYFAALPNFVEGETNTIRFKAIGDDDDDEACDDPEAIKLMIHYFYHLDYTATIASNTSPSSASGTGLASKAFPPPEKKNGGKASFEHTTTRALASSSHDDDMVMHAKVFAAAVKYQVAALSKLAAKKFKEAVEVNWRHETFAEAVHTVYSTTPADIRALRDVATTTLDRHADTLLQLGEVVQVVKASKEIMFDLLCKGRGLASVEPKASSSSSNMRDDRAPVYGNTYHGRSYGFVCSNGCKHFYDNGYSYDDDYDDDYAD</sequence>
<evidence type="ECO:0000256" key="1">
    <source>
        <dbReference type="SAM" id="MobiDB-lite"/>
    </source>
</evidence>